<proteinExistence type="predicted"/>
<protein>
    <submittedName>
        <fullName evidence="2">Uncharacterized protein</fullName>
    </submittedName>
</protein>
<dbReference type="WBParaSite" id="nRc.2.0.1.t40231-RA">
    <property type="protein sequence ID" value="nRc.2.0.1.t40231-RA"/>
    <property type="gene ID" value="nRc.2.0.1.g40231"/>
</dbReference>
<name>A0A915KN66_ROMCU</name>
<sequence length="154" mass="17520">MSAPLVVHFFDLHGHFPMRLCHQQGAQHLSCVKTDLWEVEKKTFGPVTPALKELTKKSTNPADCHFHSLSHLDCRNGHWTQQIPRTSPRWLASDAHFDLSFDGIPPVLRSLMMMSAWNWVDFGVAFPVKHKPALHFKLLAVVIMNFGHGIIDHP</sequence>
<dbReference type="AlphaFoldDB" id="A0A915KN66"/>
<accession>A0A915KN66</accession>
<organism evidence="1 2">
    <name type="scientific">Romanomermis culicivorax</name>
    <name type="common">Nematode worm</name>
    <dbReference type="NCBI Taxonomy" id="13658"/>
    <lineage>
        <taxon>Eukaryota</taxon>
        <taxon>Metazoa</taxon>
        <taxon>Ecdysozoa</taxon>
        <taxon>Nematoda</taxon>
        <taxon>Enoplea</taxon>
        <taxon>Dorylaimia</taxon>
        <taxon>Mermithida</taxon>
        <taxon>Mermithoidea</taxon>
        <taxon>Mermithidae</taxon>
        <taxon>Romanomermis</taxon>
    </lineage>
</organism>
<reference evidence="2" key="1">
    <citation type="submission" date="2022-11" db="UniProtKB">
        <authorList>
            <consortium name="WormBaseParasite"/>
        </authorList>
    </citation>
    <scope>IDENTIFICATION</scope>
</reference>
<evidence type="ECO:0000313" key="1">
    <source>
        <dbReference type="Proteomes" id="UP000887565"/>
    </source>
</evidence>
<dbReference type="Proteomes" id="UP000887565">
    <property type="component" value="Unplaced"/>
</dbReference>
<evidence type="ECO:0000313" key="2">
    <source>
        <dbReference type="WBParaSite" id="nRc.2.0.1.t40231-RA"/>
    </source>
</evidence>
<keyword evidence="1" id="KW-1185">Reference proteome</keyword>